<dbReference type="PANTHER" id="PTHR24211">
    <property type="entry name" value="LIM DOMAIN-CONTAINING PROTEIN"/>
    <property type="match status" value="1"/>
</dbReference>
<gene>
    <name evidence="1" type="ORF">APICC_06544</name>
</gene>
<reference evidence="1 2" key="1">
    <citation type="submission" date="2014-07" db="EMBL/GenBank/DDBJ databases">
        <title>Genomic and transcriptomic analysis on Apis cerana provide comprehensive insights into honey bee biology.</title>
        <authorList>
            <person name="Diao Q."/>
            <person name="Sun L."/>
            <person name="Zheng H."/>
            <person name="Zheng H."/>
            <person name="Xu S."/>
            <person name="Wang S."/>
            <person name="Zeng Z."/>
            <person name="Hu F."/>
            <person name="Su S."/>
            <person name="Wu J."/>
        </authorList>
    </citation>
    <scope>NUCLEOTIDE SEQUENCE [LARGE SCALE GENOMIC DNA]</scope>
    <source>
        <tissue evidence="1">Pupae without intestine</tissue>
    </source>
</reference>
<keyword evidence="2" id="KW-1185">Reference proteome</keyword>
<sequence length="93" mass="10908">MNNTDINDRPKWLLELENRKRKPRLAHEAGAGAPCVLCKMACPGLDLHFWRKICKNCKCNKDDHDVDDDDFPQFDLLFGTSKKYKKKSICKYY</sequence>
<organism evidence="1 2">
    <name type="scientific">Apis cerana cerana</name>
    <name type="common">Oriental honeybee</name>
    <dbReference type="NCBI Taxonomy" id="94128"/>
    <lineage>
        <taxon>Eukaryota</taxon>
        <taxon>Metazoa</taxon>
        <taxon>Ecdysozoa</taxon>
        <taxon>Arthropoda</taxon>
        <taxon>Hexapoda</taxon>
        <taxon>Insecta</taxon>
        <taxon>Pterygota</taxon>
        <taxon>Neoptera</taxon>
        <taxon>Endopterygota</taxon>
        <taxon>Hymenoptera</taxon>
        <taxon>Apocrita</taxon>
        <taxon>Aculeata</taxon>
        <taxon>Apoidea</taxon>
        <taxon>Anthophila</taxon>
        <taxon>Apidae</taxon>
        <taxon>Apis</taxon>
    </lineage>
</organism>
<name>A0A2A3ER91_APICC</name>
<dbReference type="EMBL" id="KZ288192">
    <property type="protein sequence ID" value="PBC34210.1"/>
    <property type="molecule type" value="Genomic_DNA"/>
</dbReference>
<dbReference type="InterPro" id="IPR047120">
    <property type="entry name" value="Pk/Esn/Tes"/>
</dbReference>
<dbReference type="STRING" id="94128.A0A2A3ER91"/>
<protein>
    <submittedName>
        <fullName evidence="1">Testin</fullName>
    </submittedName>
</protein>
<dbReference type="AlphaFoldDB" id="A0A2A3ER91"/>
<evidence type="ECO:0000313" key="1">
    <source>
        <dbReference type="EMBL" id="PBC34210.1"/>
    </source>
</evidence>
<dbReference type="PANTHER" id="PTHR24211:SF22">
    <property type="entry name" value="TESTIN"/>
    <property type="match status" value="1"/>
</dbReference>
<evidence type="ECO:0000313" key="2">
    <source>
        <dbReference type="Proteomes" id="UP000242457"/>
    </source>
</evidence>
<dbReference type="OrthoDB" id="10069167at2759"/>
<dbReference type="Proteomes" id="UP000242457">
    <property type="component" value="Unassembled WGS sequence"/>
</dbReference>
<proteinExistence type="predicted"/>
<accession>A0A2A3ER91</accession>